<name>A0AAW5HX13_9CORY</name>
<evidence type="ECO:0000313" key="3">
    <source>
        <dbReference type="Proteomes" id="UP001205920"/>
    </source>
</evidence>
<accession>A0AAW5HX13</accession>
<gene>
    <name evidence="2" type="ORF">JMN37_07730</name>
</gene>
<dbReference type="RefSeq" id="WP_177224261.1">
    <property type="nucleotide sequence ID" value="NZ_JAEUWV010000011.1"/>
</dbReference>
<feature type="domain" description="MmeI-like DNA-methyltransferase" evidence="1">
    <location>
        <begin position="57"/>
        <end position="153"/>
    </location>
</feature>
<reference evidence="2 3" key="1">
    <citation type="submission" date="2021-01" db="EMBL/GenBank/DDBJ databases">
        <title>Identification and Characterization of Corynebacterium sp.</title>
        <authorList>
            <person name="Luo Q."/>
            <person name="Qu P."/>
            <person name="Chen Q."/>
        </authorList>
    </citation>
    <scope>NUCLEOTIDE SEQUENCE [LARGE SCALE GENOMIC DNA]</scope>
    <source>
        <strain evidence="2 3">MC-18</strain>
    </source>
</reference>
<protein>
    <recommendedName>
        <fullName evidence="1">MmeI-like DNA-methyltransferase domain-containing protein</fullName>
    </recommendedName>
</protein>
<evidence type="ECO:0000313" key="2">
    <source>
        <dbReference type="EMBL" id="MCO6394862.1"/>
    </source>
</evidence>
<organism evidence="2 3">
    <name type="scientific">Corynebacterium lipophilum</name>
    <dbReference type="NCBI Taxonomy" id="2804918"/>
    <lineage>
        <taxon>Bacteria</taxon>
        <taxon>Bacillati</taxon>
        <taxon>Actinomycetota</taxon>
        <taxon>Actinomycetes</taxon>
        <taxon>Mycobacteriales</taxon>
        <taxon>Corynebacteriaceae</taxon>
        <taxon>Corynebacterium</taxon>
    </lineage>
</organism>
<dbReference type="AlphaFoldDB" id="A0AAW5HX13"/>
<dbReference type="Pfam" id="PF20473">
    <property type="entry name" value="MmeI_Mtase"/>
    <property type="match status" value="1"/>
</dbReference>
<dbReference type="Proteomes" id="UP001205920">
    <property type="component" value="Unassembled WGS sequence"/>
</dbReference>
<sequence>MITSTELSRRPSFGDLRLLRSPTFNFLTPSERGEGSQLKCPRFSHLLRWNKTWGTSVLPKGTKNVGNIDYVAGWFIKAAEYMGDHTVRTAFVSTNSVVQGEQVANIWYPITQLGFHIDFAHDTFRWANEASDQAHVFCVIVSFSKQKVTPRLFHYETPDSNPMDLHPSRLNTYLADAPDIFVWNRNRPLWPDTIPLQVAHFHLARPILGDQRHTP</sequence>
<comment type="caution">
    <text evidence="2">The sequence shown here is derived from an EMBL/GenBank/DDBJ whole genome shotgun (WGS) entry which is preliminary data.</text>
</comment>
<proteinExistence type="predicted"/>
<dbReference type="EMBL" id="JAEUWV010000011">
    <property type="protein sequence ID" value="MCO6394862.1"/>
    <property type="molecule type" value="Genomic_DNA"/>
</dbReference>
<dbReference type="InterPro" id="IPR046816">
    <property type="entry name" value="MmeI_Mtase"/>
</dbReference>
<keyword evidence="3" id="KW-1185">Reference proteome</keyword>
<evidence type="ECO:0000259" key="1">
    <source>
        <dbReference type="Pfam" id="PF20473"/>
    </source>
</evidence>